<comment type="caution">
    <text evidence="1">The sequence shown here is derived from an EMBL/GenBank/DDBJ whole genome shotgun (WGS) entry which is preliminary data.</text>
</comment>
<dbReference type="Proteomes" id="UP000546126">
    <property type="component" value="Unassembled WGS sequence"/>
</dbReference>
<name>A0A7Y6IJT7_9ACTN</name>
<sequence length="67" mass="7497">MSYEFSIAADGDYSLGRVQYAICKHCGVGLLKKISFSPEWHCCGFGTLALREPETRHPGDQHPCPHF</sequence>
<gene>
    <name evidence="1" type="ORF">HT134_05475</name>
</gene>
<proteinExistence type="predicted"/>
<dbReference type="EMBL" id="JABWGO010000001">
    <property type="protein sequence ID" value="NUW39584.1"/>
    <property type="molecule type" value="Genomic_DNA"/>
</dbReference>
<evidence type="ECO:0000313" key="1">
    <source>
        <dbReference type="EMBL" id="NUW39584.1"/>
    </source>
</evidence>
<protein>
    <submittedName>
        <fullName evidence="1">Uncharacterized protein</fullName>
    </submittedName>
</protein>
<keyword evidence="2" id="KW-1185">Reference proteome</keyword>
<evidence type="ECO:0000313" key="2">
    <source>
        <dbReference type="Proteomes" id="UP000546126"/>
    </source>
</evidence>
<reference evidence="1 2" key="1">
    <citation type="submission" date="2020-06" db="EMBL/GenBank/DDBJ databases">
        <authorList>
            <person name="Chanama M."/>
        </authorList>
    </citation>
    <scope>NUCLEOTIDE SEQUENCE [LARGE SCALE GENOMIC DNA]</scope>
    <source>
        <strain evidence="1 2">TBRC6557</strain>
    </source>
</reference>
<accession>A0A7Y6IJT7</accession>
<organism evidence="1 2">
    <name type="scientific">Nonomuraea rhodomycinica</name>
    <dbReference type="NCBI Taxonomy" id="1712872"/>
    <lineage>
        <taxon>Bacteria</taxon>
        <taxon>Bacillati</taxon>
        <taxon>Actinomycetota</taxon>
        <taxon>Actinomycetes</taxon>
        <taxon>Streptosporangiales</taxon>
        <taxon>Streptosporangiaceae</taxon>
        <taxon>Nonomuraea</taxon>
    </lineage>
</organism>
<dbReference type="RefSeq" id="WP_175599105.1">
    <property type="nucleotide sequence ID" value="NZ_JABWGO010000001.1"/>
</dbReference>
<dbReference type="AlphaFoldDB" id="A0A7Y6IJT7"/>